<accession>A0A917J9V4</accession>
<evidence type="ECO:0000259" key="1">
    <source>
        <dbReference type="PROSITE" id="PS50042"/>
    </source>
</evidence>
<comment type="caution">
    <text evidence="2">The sequence shown here is derived from an EMBL/GenBank/DDBJ whole genome shotgun (WGS) entry which is preliminary data.</text>
</comment>
<dbReference type="EMBL" id="BMDO01000007">
    <property type="protein sequence ID" value="GGI51478.1"/>
    <property type="molecule type" value="Genomic_DNA"/>
</dbReference>
<organism evidence="2 3">
    <name type="scientific">Mucilaginibacter galii</name>
    <dbReference type="NCBI Taxonomy" id="2005073"/>
    <lineage>
        <taxon>Bacteria</taxon>
        <taxon>Pseudomonadati</taxon>
        <taxon>Bacteroidota</taxon>
        <taxon>Sphingobacteriia</taxon>
        <taxon>Sphingobacteriales</taxon>
        <taxon>Sphingobacteriaceae</taxon>
        <taxon>Mucilaginibacter</taxon>
    </lineage>
</organism>
<dbReference type="RefSeq" id="WP_188417570.1">
    <property type="nucleotide sequence ID" value="NZ_BMDO01000007.1"/>
</dbReference>
<reference evidence="2" key="2">
    <citation type="submission" date="2020-09" db="EMBL/GenBank/DDBJ databases">
        <authorList>
            <person name="Sun Q."/>
            <person name="Sedlacek I."/>
        </authorList>
    </citation>
    <scope>NUCLEOTIDE SEQUENCE</scope>
    <source>
        <strain evidence="2">CCM 8711</strain>
    </source>
</reference>
<gene>
    <name evidence="2" type="ORF">GCM10011425_26900</name>
</gene>
<dbReference type="SUPFAM" id="SSF51206">
    <property type="entry name" value="cAMP-binding domain-like"/>
    <property type="match status" value="1"/>
</dbReference>
<feature type="domain" description="Cyclic nucleotide-binding" evidence="1">
    <location>
        <begin position="18"/>
        <end position="120"/>
    </location>
</feature>
<protein>
    <submittedName>
        <fullName evidence="2">Crp/Fnr family transcriptional regulator</fullName>
    </submittedName>
</protein>
<evidence type="ECO:0000313" key="3">
    <source>
        <dbReference type="Proteomes" id="UP000662074"/>
    </source>
</evidence>
<name>A0A917J9V4_9SPHI</name>
<reference evidence="2" key="1">
    <citation type="journal article" date="2014" name="Int. J. Syst. Evol. Microbiol.">
        <title>Complete genome sequence of Corynebacterium casei LMG S-19264T (=DSM 44701T), isolated from a smear-ripened cheese.</title>
        <authorList>
            <consortium name="US DOE Joint Genome Institute (JGI-PGF)"/>
            <person name="Walter F."/>
            <person name="Albersmeier A."/>
            <person name="Kalinowski J."/>
            <person name="Ruckert C."/>
        </authorList>
    </citation>
    <scope>NUCLEOTIDE SEQUENCE</scope>
    <source>
        <strain evidence="2">CCM 8711</strain>
    </source>
</reference>
<dbReference type="InterPro" id="IPR018490">
    <property type="entry name" value="cNMP-bd_dom_sf"/>
</dbReference>
<dbReference type="Pfam" id="PF00027">
    <property type="entry name" value="cNMP_binding"/>
    <property type="match status" value="1"/>
</dbReference>
<dbReference type="AlphaFoldDB" id="A0A917J9V4"/>
<dbReference type="Gene3D" id="2.60.120.10">
    <property type="entry name" value="Jelly Rolls"/>
    <property type="match status" value="1"/>
</dbReference>
<keyword evidence="3" id="KW-1185">Reference proteome</keyword>
<proteinExistence type="predicted"/>
<dbReference type="CDD" id="cd00038">
    <property type="entry name" value="CAP_ED"/>
    <property type="match status" value="1"/>
</dbReference>
<dbReference type="Proteomes" id="UP000662074">
    <property type="component" value="Unassembled WGS sequence"/>
</dbReference>
<dbReference type="PROSITE" id="PS50042">
    <property type="entry name" value="CNMP_BINDING_3"/>
    <property type="match status" value="1"/>
</dbReference>
<dbReference type="InterPro" id="IPR014710">
    <property type="entry name" value="RmlC-like_jellyroll"/>
</dbReference>
<evidence type="ECO:0000313" key="2">
    <source>
        <dbReference type="EMBL" id="GGI51478.1"/>
    </source>
</evidence>
<sequence length="195" mass="22644">MFTVDPSYPIKYTEFAQALRSTGTYTHEEIMLFKREVKVKVAQRGEVLTAQGETAKSVFYLLKGAVYQHTANSVIDLHLESEWFFNHQSFVSQRPSDVEIAAFAESTMLEVSLESIHYLITKSPAFFQMNKIMAQAKQRLYFYDNKLSPLQQYQFIIDNKPELLQKFPLQIIALYLKIAPETLSRARERLFKRGS</sequence>
<dbReference type="InterPro" id="IPR000595">
    <property type="entry name" value="cNMP-bd_dom"/>
</dbReference>